<dbReference type="Gene3D" id="3.40.50.720">
    <property type="entry name" value="NAD(P)-binding Rossmann-like Domain"/>
    <property type="match status" value="1"/>
</dbReference>
<comment type="caution">
    <text evidence="2">The sequence shown here is derived from an EMBL/GenBank/DDBJ whole genome shotgun (WGS) entry which is preliminary data.</text>
</comment>
<dbReference type="RefSeq" id="WP_184520595.1">
    <property type="nucleotide sequence ID" value="NZ_JACIJD010000017.1"/>
</dbReference>
<protein>
    <submittedName>
        <fullName evidence="2">NADH dehydrogenase</fullName>
        <ecNumber evidence="2">1.6.99.3</ecNumber>
    </submittedName>
</protein>
<gene>
    <name evidence="2" type="ORF">FHS87_003454</name>
</gene>
<accession>A0A840YGA0</accession>
<dbReference type="PANTHER" id="PTHR12126:SF11">
    <property type="entry name" value="NADH DEHYDROGENASE [UBIQUINONE] 1 ALPHA SUBCOMPLEX SUBUNIT 9, MITOCHONDRIAL"/>
    <property type="match status" value="1"/>
</dbReference>
<dbReference type="Pfam" id="PF01370">
    <property type="entry name" value="Epimerase"/>
    <property type="match status" value="1"/>
</dbReference>
<evidence type="ECO:0000259" key="1">
    <source>
        <dbReference type="Pfam" id="PF01370"/>
    </source>
</evidence>
<feature type="domain" description="NAD-dependent epimerase/dehydratase" evidence="1">
    <location>
        <begin position="7"/>
        <end position="214"/>
    </location>
</feature>
<proteinExistence type="predicted"/>
<keyword evidence="3" id="KW-1185">Reference proteome</keyword>
<dbReference type="EC" id="1.6.99.3" evidence="2"/>
<dbReference type="GO" id="GO:0044877">
    <property type="term" value="F:protein-containing complex binding"/>
    <property type="evidence" value="ECO:0007669"/>
    <property type="project" value="TreeGrafter"/>
</dbReference>
<evidence type="ECO:0000313" key="3">
    <source>
        <dbReference type="Proteomes" id="UP000580654"/>
    </source>
</evidence>
<dbReference type="InterPro" id="IPR001509">
    <property type="entry name" value="Epimerase_deHydtase"/>
</dbReference>
<evidence type="ECO:0000313" key="2">
    <source>
        <dbReference type="EMBL" id="MBB5695397.1"/>
    </source>
</evidence>
<dbReference type="EMBL" id="JACIJD010000017">
    <property type="protein sequence ID" value="MBB5695397.1"/>
    <property type="molecule type" value="Genomic_DNA"/>
</dbReference>
<dbReference type="SUPFAM" id="SSF51735">
    <property type="entry name" value="NAD(P)-binding Rossmann-fold domains"/>
    <property type="match status" value="1"/>
</dbReference>
<dbReference type="InterPro" id="IPR051207">
    <property type="entry name" value="ComplexI_NDUFA9_subunit"/>
</dbReference>
<dbReference type="Proteomes" id="UP000580654">
    <property type="component" value="Unassembled WGS sequence"/>
</dbReference>
<dbReference type="InterPro" id="IPR036291">
    <property type="entry name" value="NAD(P)-bd_dom_sf"/>
</dbReference>
<dbReference type="PANTHER" id="PTHR12126">
    <property type="entry name" value="NADH-UBIQUINONE OXIDOREDUCTASE 39 KDA SUBUNIT-RELATED"/>
    <property type="match status" value="1"/>
</dbReference>
<organism evidence="2 3">
    <name type="scientific">Muricoccus pecuniae</name>
    <dbReference type="NCBI Taxonomy" id="693023"/>
    <lineage>
        <taxon>Bacteria</taxon>
        <taxon>Pseudomonadati</taxon>
        <taxon>Pseudomonadota</taxon>
        <taxon>Alphaproteobacteria</taxon>
        <taxon>Acetobacterales</taxon>
        <taxon>Roseomonadaceae</taxon>
        <taxon>Muricoccus</taxon>
    </lineage>
</organism>
<dbReference type="AlphaFoldDB" id="A0A840YGA0"/>
<dbReference type="GO" id="GO:0016491">
    <property type="term" value="F:oxidoreductase activity"/>
    <property type="evidence" value="ECO:0007669"/>
    <property type="project" value="UniProtKB-KW"/>
</dbReference>
<reference evidence="2 3" key="1">
    <citation type="submission" date="2020-08" db="EMBL/GenBank/DDBJ databases">
        <title>Genomic Encyclopedia of Type Strains, Phase IV (KMG-IV): sequencing the most valuable type-strain genomes for metagenomic binning, comparative biology and taxonomic classification.</title>
        <authorList>
            <person name="Goeker M."/>
        </authorList>
    </citation>
    <scope>NUCLEOTIDE SEQUENCE [LARGE SCALE GENOMIC DNA]</scope>
    <source>
        <strain evidence="2 3">DSM 25622</strain>
    </source>
</reference>
<name>A0A840YGA0_9PROT</name>
<sequence>MARRVAVVFGGTGFIGRYVVQRLAHADYVVRVVTRAPEAARPLMTQGLVGQIVPFQSGPLDDAHVAAAVASATVVVNTIGILAERREGDFGRIQGALPGRIGRAATAAGVQRVVHISAIGADPASPSLYARSKAEGEAALRSAFPGATVLRPSIVFGPEDGFFNRFAGMARLLPFLPVVGGGTRFQPVYVGDVADAVLAALERGEAAGGTYELGGPRAVTFRALMEEMLDIIGRRRRVVELPEGLARFQAKLTSWMPNPPLTEDQLLLLKRDNVVSEGAPGLRDLGVEPTTMEAILPAYLGRFRRGGQRQISVPTS</sequence>
<dbReference type="FunFam" id="3.40.50.720:FF:000702">
    <property type="entry name" value="NADH dehydrogenase (Ubiquinone)"/>
    <property type="match status" value="1"/>
</dbReference>
<keyword evidence="2" id="KW-0560">Oxidoreductase</keyword>
<dbReference type="CDD" id="cd05271">
    <property type="entry name" value="NDUFA9_like_SDR_a"/>
    <property type="match status" value="1"/>
</dbReference>